<organism evidence="1">
    <name type="scientific">Arundo donax</name>
    <name type="common">Giant reed</name>
    <name type="synonym">Donax arundinaceus</name>
    <dbReference type="NCBI Taxonomy" id="35708"/>
    <lineage>
        <taxon>Eukaryota</taxon>
        <taxon>Viridiplantae</taxon>
        <taxon>Streptophyta</taxon>
        <taxon>Embryophyta</taxon>
        <taxon>Tracheophyta</taxon>
        <taxon>Spermatophyta</taxon>
        <taxon>Magnoliopsida</taxon>
        <taxon>Liliopsida</taxon>
        <taxon>Poales</taxon>
        <taxon>Poaceae</taxon>
        <taxon>PACMAD clade</taxon>
        <taxon>Arundinoideae</taxon>
        <taxon>Arundineae</taxon>
        <taxon>Arundo</taxon>
    </lineage>
</organism>
<dbReference type="AlphaFoldDB" id="A0A0A9BQR1"/>
<sequence length="32" mass="3555">MKVLVALGNMLAKLEQSQIALPFLTAMPWLLN</sequence>
<reference evidence="1" key="1">
    <citation type="submission" date="2014-09" db="EMBL/GenBank/DDBJ databases">
        <authorList>
            <person name="Magalhaes I.L.F."/>
            <person name="Oliveira U."/>
            <person name="Santos F.R."/>
            <person name="Vidigal T.H.D.A."/>
            <person name="Brescovit A.D."/>
            <person name="Santos A.J."/>
        </authorList>
    </citation>
    <scope>NUCLEOTIDE SEQUENCE</scope>
    <source>
        <tissue evidence="1">Shoot tissue taken approximately 20 cm above the soil surface</tissue>
    </source>
</reference>
<dbReference type="EMBL" id="GBRH01233397">
    <property type="protein sequence ID" value="JAD64498.1"/>
    <property type="molecule type" value="Transcribed_RNA"/>
</dbReference>
<reference evidence="1" key="2">
    <citation type="journal article" date="2015" name="Data Brief">
        <title>Shoot transcriptome of the giant reed, Arundo donax.</title>
        <authorList>
            <person name="Barrero R.A."/>
            <person name="Guerrero F.D."/>
            <person name="Moolhuijzen P."/>
            <person name="Goolsby J.A."/>
            <person name="Tidwell J."/>
            <person name="Bellgard S.E."/>
            <person name="Bellgard M.I."/>
        </authorList>
    </citation>
    <scope>NUCLEOTIDE SEQUENCE</scope>
    <source>
        <tissue evidence="1">Shoot tissue taken approximately 20 cm above the soil surface</tissue>
    </source>
</reference>
<accession>A0A0A9BQR1</accession>
<proteinExistence type="predicted"/>
<protein>
    <submittedName>
        <fullName evidence="1">Uncharacterized protein</fullName>
    </submittedName>
</protein>
<name>A0A0A9BQR1_ARUDO</name>
<evidence type="ECO:0000313" key="1">
    <source>
        <dbReference type="EMBL" id="JAD64498.1"/>
    </source>
</evidence>